<reference evidence="2" key="1">
    <citation type="submission" date="2020-11" db="EMBL/GenBank/DDBJ databases">
        <authorList>
            <consortium name="DOE Joint Genome Institute"/>
            <person name="Ahrendt S."/>
            <person name="Riley R."/>
            <person name="Andreopoulos W."/>
            <person name="Labutti K."/>
            <person name="Pangilinan J."/>
            <person name="Ruiz-Duenas F.J."/>
            <person name="Barrasa J.M."/>
            <person name="Sanchez-Garcia M."/>
            <person name="Camarero S."/>
            <person name="Miyauchi S."/>
            <person name="Serrano A."/>
            <person name="Linde D."/>
            <person name="Babiker R."/>
            <person name="Drula E."/>
            <person name="Ayuso-Fernandez I."/>
            <person name="Pacheco R."/>
            <person name="Padilla G."/>
            <person name="Ferreira P."/>
            <person name="Barriuso J."/>
            <person name="Kellner H."/>
            <person name="Castanera R."/>
            <person name="Alfaro M."/>
            <person name="Ramirez L."/>
            <person name="Pisabarro A.G."/>
            <person name="Kuo A."/>
            <person name="Tritt A."/>
            <person name="Lipzen A."/>
            <person name="He G."/>
            <person name="Yan M."/>
            <person name="Ng V."/>
            <person name="Cullen D."/>
            <person name="Martin F."/>
            <person name="Rosso M.-N."/>
            <person name="Henrissat B."/>
            <person name="Hibbett D."/>
            <person name="Martinez A.T."/>
            <person name="Grigoriev I.V."/>
        </authorList>
    </citation>
    <scope>NUCLEOTIDE SEQUENCE</scope>
    <source>
        <strain evidence="2">MF-IS2</strain>
    </source>
</reference>
<protein>
    <submittedName>
        <fullName evidence="2">Uncharacterized protein</fullName>
    </submittedName>
</protein>
<dbReference type="AlphaFoldDB" id="A0A9P5XHA6"/>
<evidence type="ECO:0000256" key="1">
    <source>
        <dbReference type="SAM" id="Phobius"/>
    </source>
</evidence>
<name>A0A9P5XHA6_9AGAR</name>
<keyword evidence="1" id="KW-1133">Transmembrane helix</keyword>
<comment type="caution">
    <text evidence="2">The sequence shown here is derived from an EMBL/GenBank/DDBJ whole genome shotgun (WGS) entry which is preliminary data.</text>
</comment>
<evidence type="ECO:0000313" key="3">
    <source>
        <dbReference type="Proteomes" id="UP000807342"/>
    </source>
</evidence>
<keyword evidence="1" id="KW-0812">Transmembrane</keyword>
<evidence type="ECO:0000313" key="2">
    <source>
        <dbReference type="EMBL" id="KAF9451383.1"/>
    </source>
</evidence>
<keyword evidence="3" id="KW-1185">Reference proteome</keyword>
<organism evidence="2 3">
    <name type="scientific">Macrolepiota fuliginosa MF-IS2</name>
    <dbReference type="NCBI Taxonomy" id="1400762"/>
    <lineage>
        <taxon>Eukaryota</taxon>
        <taxon>Fungi</taxon>
        <taxon>Dikarya</taxon>
        <taxon>Basidiomycota</taxon>
        <taxon>Agaricomycotina</taxon>
        <taxon>Agaricomycetes</taxon>
        <taxon>Agaricomycetidae</taxon>
        <taxon>Agaricales</taxon>
        <taxon>Agaricineae</taxon>
        <taxon>Agaricaceae</taxon>
        <taxon>Macrolepiota</taxon>
    </lineage>
</organism>
<keyword evidence="1" id="KW-0472">Membrane</keyword>
<gene>
    <name evidence="2" type="ORF">P691DRAFT_364649</name>
</gene>
<sequence length="98" mass="11472">MASPFARSGCVCVLDRFFVVFVGDEWFSSEWQQVSFLRQDLSLCLTISCHGHVSLHAVHARYSVERPLLYCFLFYRGLFIVVLLLHPFSLWCTRLFYS</sequence>
<proteinExistence type="predicted"/>
<accession>A0A9P5XHA6</accession>
<dbReference type="Proteomes" id="UP000807342">
    <property type="component" value="Unassembled WGS sequence"/>
</dbReference>
<dbReference type="EMBL" id="MU151086">
    <property type="protein sequence ID" value="KAF9451383.1"/>
    <property type="molecule type" value="Genomic_DNA"/>
</dbReference>
<feature type="transmembrane region" description="Helical" evidence="1">
    <location>
        <begin position="68"/>
        <end position="88"/>
    </location>
</feature>